<dbReference type="Pfam" id="PF08238">
    <property type="entry name" value="Sel1"/>
    <property type="match status" value="11"/>
</dbReference>
<reference evidence="4" key="1">
    <citation type="submission" date="2022-08" db="EMBL/GenBank/DDBJ databases">
        <title>Novel sulfate-reducing endosymbionts in the free-living metamonad Anaeramoeba.</title>
        <authorList>
            <person name="Jerlstrom-Hultqvist J."/>
            <person name="Cepicka I."/>
            <person name="Gallot-Lavallee L."/>
            <person name="Salas-Leiva D."/>
            <person name="Curtis B.A."/>
            <person name="Zahonova K."/>
            <person name="Pipaliya S."/>
            <person name="Dacks J."/>
            <person name="Roger A.J."/>
        </authorList>
    </citation>
    <scope>NUCLEOTIDE SEQUENCE</scope>
    <source>
        <strain evidence="4">Schooner1</strain>
    </source>
</reference>
<evidence type="ECO:0000256" key="2">
    <source>
        <dbReference type="SAM" id="MobiDB-lite"/>
    </source>
</evidence>
<dbReference type="InterPro" id="IPR006597">
    <property type="entry name" value="Sel1-like"/>
</dbReference>
<dbReference type="Proteomes" id="UP001150062">
    <property type="component" value="Unassembled WGS sequence"/>
</dbReference>
<feature type="region of interest" description="Disordered" evidence="2">
    <location>
        <begin position="134"/>
        <end position="164"/>
    </location>
</feature>
<evidence type="ECO:0000256" key="1">
    <source>
        <dbReference type="ARBA" id="ARBA00038101"/>
    </source>
</evidence>
<gene>
    <name evidence="4" type="ORF">M0813_10373</name>
</gene>
<dbReference type="PROSITE" id="PS50097">
    <property type="entry name" value="BTB"/>
    <property type="match status" value="1"/>
</dbReference>
<dbReference type="SMART" id="SM00671">
    <property type="entry name" value="SEL1"/>
    <property type="match status" value="11"/>
</dbReference>
<comment type="similarity">
    <text evidence="1">Belongs to the sel-1 family.</text>
</comment>
<organism evidence="4 5">
    <name type="scientific">Anaeramoeba flamelloides</name>
    <dbReference type="NCBI Taxonomy" id="1746091"/>
    <lineage>
        <taxon>Eukaryota</taxon>
        <taxon>Metamonada</taxon>
        <taxon>Anaeramoebidae</taxon>
        <taxon>Anaeramoeba</taxon>
    </lineage>
</organism>
<evidence type="ECO:0000313" key="5">
    <source>
        <dbReference type="Proteomes" id="UP001150062"/>
    </source>
</evidence>
<dbReference type="CDD" id="cd18186">
    <property type="entry name" value="BTB_POZ_ZBTB_KLHL-like"/>
    <property type="match status" value="1"/>
</dbReference>
<keyword evidence="5" id="KW-1185">Reference proteome</keyword>
<dbReference type="PANTHER" id="PTHR11102:SF160">
    <property type="entry name" value="ERAD-ASSOCIATED E3 UBIQUITIN-PROTEIN LIGASE COMPONENT HRD3"/>
    <property type="match status" value="1"/>
</dbReference>
<dbReference type="PANTHER" id="PTHR11102">
    <property type="entry name" value="SEL-1-LIKE PROTEIN"/>
    <property type="match status" value="1"/>
</dbReference>
<dbReference type="Gene3D" id="1.25.40.10">
    <property type="entry name" value="Tetratricopeptide repeat domain"/>
    <property type="match status" value="3"/>
</dbReference>
<comment type="caution">
    <text evidence="4">The sequence shown here is derived from an EMBL/GenBank/DDBJ whole genome shotgun (WGS) entry which is preliminary data.</text>
</comment>
<feature type="compositionally biased region" description="Basic residues" evidence="2">
    <location>
        <begin position="152"/>
        <end position="163"/>
    </location>
</feature>
<proteinExistence type="inferred from homology"/>
<dbReference type="InterPro" id="IPR011990">
    <property type="entry name" value="TPR-like_helical_dom_sf"/>
</dbReference>
<evidence type="ECO:0000313" key="4">
    <source>
        <dbReference type="EMBL" id="KAJ6226839.1"/>
    </source>
</evidence>
<dbReference type="SUPFAM" id="SSF54695">
    <property type="entry name" value="POZ domain"/>
    <property type="match status" value="1"/>
</dbReference>
<feature type="domain" description="BTB" evidence="3">
    <location>
        <begin position="687"/>
        <end position="753"/>
    </location>
</feature>
<dbReference type="Pfam" id="PF00651">
    <property type="entry name" value="BTB"/>
    <property type="match status" value="1"/>
</dbReference>
<dbReference type="InterPro" id="IPR000210">
    <property type="entry name" value="BTB/POZ_dom"/>
</dbReference>
<protein>
    <submittedName>
        <fullName evidence="4">Sel1-repeat-containing protein ybeq</fullName>
    </submittedName>
</protein>
<dbReference type="InterPro" id="IPR050767">
    <property type="entry name" value="Sel1_AlgK"/>
</dbReference>
<evidence type="ECO:0000259" key="3">
    <source>
        <dbReference type="PROSITE" id="PS50097"/>
    </source>
</evidence>
<dbReference type="Gene3D" id="3.30.710.10">
    <property type="entry name" value="Potassium Channel Kv1.1, Chain A"/>
    <property type="match status" value="1"/>
</dbReference>
<sequence>MLFEELKRKSRDKPKAQAKLGFFYFEGIEVKQDLKKAVRLFMLSTKNGHSMGYFWLGECYYLGKGVSQSYNKAFFYFKQACKEKNGRALGRLGDCYFYGYGVEKNILRSLNYYLLSSECAVSNSDNRLSTCFKTTNHTSTNKNKNDPNRNLVNKKKHQQKQKQTKLSIQYRKTIFELKKRANSKNDAQAQLLLGIFYKNGNGVGKDLNLAFEYFKKSSKQGNPIAQRKLALRYLKDKNRKNIEKSFHWNKLSADNNNSGALNNLGIRYLNGIGMKTNLEKGIENFKRSIKLKNSNAYNSLGICYLNGDGVPRDNQIAYKLFFKSHYLGSSNGTVSLGSIFERLLEGFVIDNTKAFKYYWKASENNNDEGQYSLAFCYLQGIGTIVDERKAFELFKKSAKNGNISSKNSSAVCYEKGRGCKKNLKKAFKLYKEAAQKDEPNAIYNLGICYLKEKGCKKNVGKAYDFFRKSLQYDHFEEITIIKNLNKLMFLLKHNAPLEEIKSVFFQDDQIYFQKKKSHFTVLHMVCNKKYCNQMQRIEYIKLLIDIGYNYLIPDRNNRMAFDYLAKENEKQKWFYYTSIIDDFINLFQREELTDMVINNKPIHRIWVEHRLGMKINNTVVQVLESFPRPQMLSFLKWVYSGVVEKNYNYIFAVAKVLNISSETFISKSGRLGIIKDLKSLMDNNTSYDFFYIVNKKEIKSHKFLLQARSDLFRSMFLIMKNFSNRVKDYSKKNYHTLSLLFNFLYTDQLDLEFIKKTNINKKIINELEDVTEYYQLNRNSNLIFYLHKLI</sequence>
<dbReference type="InterPro" id="IPR011333">
    <property type="entry name" value="SKP1/BTB/POZ_sf"/>
</dbReference>
<name>A0ABQ8X2U5_9EUKA</name>
<accession>A0ABQ8X2U5</accession>
<dbReference type="SUPFAM" id="SSF81901">
    <property type="entry name" value="HCP-like"/>
    <property type="match status" value="3"/>
</dbReference>
<dbReference type="EMBL" id="JAOAOG010000339">
    <property type="protein sequence ID" value="KAJ6226839.1"/>
    <property type="molecule type" value="Genomic_DNA"/>
</dbReference>